<evidence type="ECO:0000313" key="12">
    <source>
        <dbReference type="EMBL" id="KRN78839.1"/>
    </source>
</evidence>
<dbReference type="GeneID" id="61249758"/>
<feature type="domain" description="Cation/H+ exchanger transmembrane" evidence="11">
    <location>
        <begin position="14"/>
        <end position="411"/>
    </location>
</feature>
<dbReference type="InterPro" id="IPR006153">
    <property type="entry name" value="Cation/H_exchanger_TM"/>
</dbReference>
<organism evidence="12 13">
    <name type="scientific">Fructilactobacillus lindneri DSM 20690 = JCM 11027</name>
    <dbReference type="NCBI Taxonomy" id="1122148"/>
    <lineage>
        <taxon>Bacteria</taxon>
        <taxon>Bacillati</taxon>
        <taxon>Bacillota</taxon>
        <taxon>Bacilli</taxon>
        <taxon>Lactobacillales</taxon>
        <taxon>Lactobacillaceae</taxon>
        <taxon>Fructilactobacillus</taxon>
    </lineage>
</organism>
<reference evidence="12 13" key="1">
    <citation type="journal article" date="2015" name="Genome Announc.">
        <title>Expanding the biotechnology potential of lactobacilli through comparative genomics of 213 strains and associated genera.</title>
        <authorList>
            <person name="Sun Z."/>
            <person name="Harris H.M."/>
            <person name="McCann A."/>
            <person name="Guo C."/>
            <person name="Argimon S."/>
            <person name="Zhang W."/>
            <person name="Yang X."/>
            <person name="Jeffery I.B."/>
            <person name="Cooney J.C."/>
            <person name="Kagawa T.F."/>
            <person name="Liu W."/>
            <person name="Song Y."/>
            <person name="Salvetti E."/>
            <person name="Wrobel A."/>
            <person name="Rasinkangas P."/>
            <person name="Parkhill J."/>
            <person name="Rea M.C."/>
            <person name="O'Sullivan O."/>
            <person name="Ritari J."/>
            <person name="Douillard F.P."/>
            <person name="Paul Ross R."/>
            <person name="Yang R."/>
            <person name="Briner A.E."/>
            <person name="Felis G.E."/>
            <person name="de Vos W.M."/>
            <person name="Barrangou R."/>
            <person name="Klaenhammer T.R."/>
            <person name="Caufield P.W."/>
            <person name="Cui Y."/>
            <person name="Zhang H."/>
            <person name="O'Toole P.W."/>
        </authorList>
    </citation>
    <scope>NUCLEOTIDE SEQUENCE [LARGE SCALE GENOMIC DNA]</scope>
    <source>
        <strain evidence="12 13">DSM 20690</strain>
    </source>
</reference>
<dbReference type="Pfam" id="PF00999">
    <property type="entry name" value="Na_H_Exchanger"/>
    <property type="match status" value="1"/>
</dbReference>
<evidence type="ECO:0000256" key="1">
    <source>
        <dbReference type="ARBA" id="ARBA00004651"/>
    </source>
</evidence>
<dbReference type="GO" id="GO:0015386">
    <property type="term" value="F:potassium:proton antiporter activity"/>
    <property type="evidence" value="ECO:0007669"/>
    <property type="project" value="TreeGrafter"/>
</dbReference>
<feature type="transmembrane region" description="Helical" evidence="10">
    <location>
        <begin position="388"/>
        <end position="412"/>
    </location>
</feature>
<dbReference type="RefSeq" id="WP_056997730.1">
    <property type="nucleotide sequence ID" value="NZ_FUXS01000002.1"/>
</dbReference>
<dbReference type="Proteomes" id="UP000051565">
    <property type="component" value="Unassembled WGS sequence"/>
</dbReference>
<evidence type="ECO:0000256" key="3">
    <source>
        <dbReference type="ARBA" id="ARBA00022475"/>
    </source>
</evidence>
<keyword evidence="13" id="KW-1185">Reference proteome</keyword>
<feature type="transmembrane region" description="Helical" evidence="10">
    <location>
        <begin position="182"/>
        <end position="203"/>
    </location>
</feature>
<feature type="transmembrane region" description="Helical" evidence="10">
    <location>
        <begin position="276"/>
        <end position="300"/>
    </location>
</feature>
<keyword evidence="9" id="KW-0739">Sodium transport</keyword>
<keyword evidence="3" id="KW-1003">Cell membrane</keyword>
<dbReference type="STRING" id="53444.AYR59_02570"/>
<dbReference type="AlphaFoldDB" id="A0A0R2JWB7"/>
<comment type="subcellular location">
    <subcellularLocation>
        <location evidence="1">Cell membrane</location>
        <topology evidence="1">Multi-pass membrane protein</topology>
    </subcellularLocation>
</comment>
<keyword evidence="8 10" id="KW-0472">Membrane</keyword>
<protein>
    <recommendedName>
        <fullName evidence="11">Cation/H+ exchanger transmembrane domain-containing protein</fullName>
    </recommendedName>
</protein>
<evidence type="ECO:0000256" key="6">
    <source>
        <dbReference type="ARBA" id="ARBA00023053"/>
    </source>
</evidence>
<dbReference type="GO" id="GO:0005886">
    <property type="term" value="C:plasma membrane"/>
    <property type="evidence" value="ECO:0007669"/>
    <property type="project" value="UniProtKB-SubCell"/>
</dbReference>
<feature type="transmembrane region" description="Helical" evidence="10">
    <location>
        <begin position="86"/>
        <end position="106"/>
    </location>
</feature>
<evidence type="ECO:0000256" key="7">
    <source>
        <dbReference type="ARBA" id="ARBA00023065"/>
    </source>
</evidence>
<feature type="transmembrane region" description="Helical" evidence="10">
    <location>
        <begin position="352"/>
        <end position="376"/>
    </location>
</feature>
<evidence type="ECO:0000256" key="10">
    <source>
        <dbReference type="SAM" id="Phobius"/>
    </source>
</evidence>
<accession>A0A0R2JWB7</accession>
<keyword evidence="7" id="KW-0406">Ion transport</keyword>
<keyword evidence="6" id="KW-0915">Sodium</keyword>
<dbReference type="GO" id="GO:0051453">
    <property type="term" value="P:regulation of intracellular pH"/>
    <property type="evidence" value="ECO:0007669"/>
    <property type="project" value="TreeGrafter"/>
</dbReference>
<evidence type="ECO:0000256" key="5">
    <source>
        <dbReference type="ARBA" id="ARBA00022989"/>
    </source>
</evidence>
<dbReference type="PATRIC" id="fig|1122148.6.peg.1146"/>
<keyword evidence="5 10" id="KW-1133">Transmembrane helix</keyword>
<evidence type="ECO:0000256" key="4">
    <source>
        <dbReference type="ARBA" id="ARBA00022692"/>
    </source>
</evidence>
<comment type="caution">
    <text evidence="12">The sequence shown here is derived from an EMBL/GenBank/DDBJ whole genome shotgun (WGS) entry which is preliminary data.</text>
</comment>
<keyword evidence="4 10" id="KW-0812">Transmembrane</keyword>
<dbReference type="Gene3D" id="6.10.140.1330">
    <property type="match status" value="1"/>
</dbReference>
<evidence type="ECO:0000256" key="2">
    <source>
        <dbReference type="ARBA" id="ARBA00022448"/>
    </source>
</evidence>
<name>A0A0R2JWB7_9LACO</name>
<dbReference type="PANTHER" id="PTHR10110">
    <property type="entry name" value="SODIUM/HYDROGEN EXCHANGER"/>
    <property type="match status" value="1"/>
</dbReference>
<dbReference type="OrthoDB" id="9809206at2"/>
<evidence type="ECO:0000259" key="11">
    <source>
        <dbReference type="Pfam" id="PF00999"/>
    </source>
</evidence>
<feature type="transmembrane region" description="Helical" evidence="10">
    <location>
        <begin position="151"/>
        <end position="176"/>
    </location>
</feature>
<proteinExistence type="predicted"/>
<gene>
    <name evidence="12" type="ORF">IV52_GL001119</name>
</gene>
<feature type="transmembrane region" description="Helical" evidence="10">
    <location>
        <begin position="215"/>
        <end position="233"/>
    </location>
</feature>
<dbReference type="GO" id="GO:0098719">
    <property type="term" value="P:sodium ion import across plasma membrane"/>
    <property type="evidence" value="ECO:0007669"/>
    <property type="project" value="TreeGrafter"/>
</dbReference>
<evidence type="ECO:0000313" key="13">
    <source>
        <dbReference type="Proteomes" id="UP000051565"/>
    </source>
</evidence>
<evidence type="ECO:0000256" key="8">
    <source>
        <dbReference type="ARBA" id="ARBA00023136"/>
    </source>
</evidence>
<sequence length="707" mass="79883">MTILEAVLVLLGLVLVSNVASHYIKIVPVSLIQVALGVLIAVFFKFKIELDTTWFLLLFIAPLLFNDGRDFPKKELWELRGPIFENAILLVFITTIIGGFFVNWLVPTMPLAVSFALIAILSPTDPVAVQSISKRVNLPKSILHLVSGESLINDASGLIAFKYAVAAVVTGYFSISKAAGDFVYMSIVGFLVGAVIMYLLIWVRNQLYNVHFHDAIFNVVLQILTPFLVYVVAEDFLHASGVIAVVTAGILDHVQTKRVAGQTPEITLLTNRTWDVIVYCLNGVVFLILGIELPVAMTAVFKSTRYGTIKSIWYAFVIWFMILVIRIIWILGYQSFSYYITKKETKKPKFSVALSAGLSGVRGAITMAGVLSVPAFVGNGAPFPDRSLMLFIAACVIIISLLAASITLPLIAPGQGTVQTRATLIQDEESDDDEDEPDEEHHYVSFDVARLYMMNSAIAYLESNRTEANQRAVFDIIMDYEVAIRKYQRRFHDKATFNKKMNETLALQRVALNGKRDAINNLYKQKLINKDAFWIASRRLNHTEYKISQINGDKQTQRNMPHLNLIDRLIRLIKIWQWNESESKKTKADLRLIQKVGSQAAIDAIKKFLNRDDINKKDFSAQTVHFLIVYYQNQIQEAKSFGDSELEEQQYEAQVLELKTQALEAERKAIDTLIDNHHIPKSMGLRLRQNVNYEETILLNDYKNENE</sequence>
<dbReference type="EMBL" id="JQBT01000033">
    <property type="protein sequence ID" value="KRN78839.1"/>
    <property type="molecule type" value="Genomic_DNA"/>
</dbReference>
<dbReference type="InterPro" id="IPR018422">
    <property type="entry name" value="Cation/H_exchanger_CPA1"/>
</dbReference>
<dbReference type="GO" id="GO:0015385">
    <property type="term" value="F:sodium:proton antiporter activity"/>
    <property type="evidence" value="ECO:0007669"/>
    <property type="project" value="InterPro"/>
</dbReference>
<dbReference type="PANTHER" id="PTHR10110:SF86">
    <property type="entry name" value="SODIUM_HYDROGEN EXCHANGER 7"/>
    <property type="match status" value="1"/>
</dbReference>
<feature type="transmembrane region" description="Helical" evidence="10">
    <location>
        <begin position="312"/>
        <end position="332"/>
    </location>
</feature>
<evidence type="ECO:0000256" key="9">
    <source>
        <dbReference type="ARBA" id="ARBA00023201"/>
    </source>
</evidence>
<keyword evidence="2" id="KW-0813">Transport</keyword>